<comment type="caution">
    <text evidence="1">The sequence shown here is derived from an EMBL/GenBank/DDBJ whole genome shotgun (WGS) entry which is preliminary data.</text>
</comment>
<evidence type="ECO:0000313" key="2">
    <source>
        <dbReference type="Proteomes" id="UP000838749"/>
    </source>
</evidence>
<dbReference type="EMBL" id="CAKMAB010000023">
    <property type="protein sequence ID" value="CAH1057707.1"/>
    <property type="molecule type" value="Genomic_DNA"/>
</dbReference>
<organism evidence="1 2">
    <name type="scientific">Paenibacillus pseudetheri</name>
    <dbReference type="NCBI Taxonomy" id="2897682"/>
    <lineage>
        <taxon>Bacteria</taxon>
        <taxon>Bacillati</taxon>
        <taxon>Bacillota</taxon>
        <taxon>Bacilli</taxon>
        <taxon>Bacillales</taxon>
        <taxon>Paenibacillaceae</taxon>
        <taxon>Paenibacillus</taxon>
    </lineage>
</organism>
<sequence length="62" mass="7283">MQMDFTTEGTSKLVICGRSPIDKNTIHLRFEEGEESNIQLIEFTTFIFLPGSQFDFGWFRFE</sequence>
<dbReference type="RefSeq" id="WP_234538073.1">
    <property type="nucleotide sequence ID" value="NZ_CAKMAB010000023.1"/>
</dbReference>
<keyword evidence="2" id="KW-1185">Reference proteome</keyword>
<name>A0ABM9BHX5_9BACL</name>
<reference evidence="1" key="1">
    <citation type="submission" date="2021-12" db="EMBL/GenBank/DDBJ databases">
        <authorList>
            <person name="Criscuolo A."/>
        </authorList>
    </citation>
    <scope>NUCLEOTIDE SEQUENCE</scope>
    <source>
        <strain evidence="1">CIP111894</strain>
    </source>
</reference>
<accession>A0ABM9BHX5</accession>
<gene>
    <name evidence="1" type="ORF">PAECIP111894_03879</name>
</gene>
<evidence type="ECO:0000313" key="1">
    <source>
        <dbReference type="EMBL" id="CAH1057707.1"/>
    </source>
</evidence>
<proteinExistence type="predicted"/>
<protein>
    <submittedName>
        <fullName evidence="1">Uncharacterized protein</fullName>
    </submittedName>
</protein>
<dbReference type="Proteomes" id="UP000838749">
    <property type="component" value="Unassembled WGS sequence"/>
</dbReference>